<feature type="region of interest" description="Disordered" evidence="1">
    <location>
        <begin position="1"/>
        <end position="20"/>
    </location>
</feature>
<dbReference type="EMBL" id="BAABHJ010000040">
    <property type="protein sequence ID" value="GAA4618093.1"/>
    <property type="molecule type" value="Genomic_DNA"/>
</dbReference>
<protein>
    <submittedName>
        <fullName evidence="2">Uncharacterized protein</fullName>
    </submittedName>
</protein>
<proteinExistence type="predicted"/>
<name>A0ABP8TWI5_9ACTN</name>
<sequence>MLRGQIGGQGLQGPRPHERKIQPVHILVPSLEAAGAPVVGVSPPAKRQTNTLSRVIHRVVHNLCTSPGVIGDMCVRFDRRAAQNVTYDGRVASTAVLRARRSPVPRMSASHGARCDISTLTAAPHWSLE</sequence>
<organism evidence="2 3">
    <name type="scientific">Actinoallomurus liliacearum</name>
    <dbReference type="NCBI Taxonomy" id="1080073"/>
    <lineage>
        <taxon>Bacteria</taxon>
        <taxon>Bacillati</taxon>
        <taxon>Actinomycetota</taxon>
        <taxon>Actinomycetes</taxon>
        <taxon>Streptosporangiales</taxon>
        <taxon>Thermomonosporaceae</taxon>
        <taxon>Actinoallomurus</taxon>
    </lineage>
</organism>
<dbReference type="Proteomes" id="UP001500212">
    <property type="component" value="Unassembled WGS sequence"/>
</dbReference>
<gene>
    <name evidence="2" type="ORF">GCM10023195_81100</name>
</gene>
<evidence type="ECO:0000313" key="2">
    <source>
        <dbReference type="EMBL" id="GAA4618093.1"/>
    </source>
</evidence>
<comment type="caution">
    <text evidence="2">The sequence shown here is derived from an EMBL/GenBank/DDBJ whole genome shotgun (WGS) entry which is preliminary data.</text>
</comment>
<keyword evidence="3" id="KW-1185">Reference proteome</keyword>
<reference evidence="3" key="1">
    <citation type="journal article" date="2019" name="Int. J. Syst. Evol. Microbiol.">
        <title>The Global Catalogue of Microorganisms (GCM) 10K type strain sequencing project: providing services to taxonomists for standard genome sequencing and annotation.</title>
        <authorList>
            <consortium name="The Broad Institute Genomics Platform"/>
            <consortium name="The Broad Institute Genome Sequencing Center for Infectious Disease"/>
            <person name="Wu L."/>
            <person name="Ma J."/>
        </authorList>
    </citation>
    <scope>NUCLEOTIDE SEQUENCE [LARGE SCALE GENOMIC DNA]</scope>
    <source>
        <strain evidence="3">JCM 17938</strain>
    </source>
</reference>
<evidence type="ECO:0000313" key="3">
    <source>
        <dbReference type="Proteomes" id="UP001500212"/>
    </source>
</evidence>
<accession>A0ABP8TWI5</accession>
<evidence type="ECO:0000256" key="1">
    <source>
        <dbReference type="SAM" id="MobiDB-lite"/>
    </source>
</evidence>
<feature type="compositionally biased region" description="Gly residues" evidence="1">
    <location>
        <begin position="1"/>
        <end position="11"/>
    </location>
</feature>